<keyword evidence="1" id="KW-0812">Transmembrane</keyword>
<keyword evidence="1" id="KW-0472">Membrane</keyword>
<accession>Q21QC8</accession>
<keyword evidence="3" id="KW-1185">Reference proteome</keyword>
<gene>
    <name evidence="2" type="ordered locus">Rfer_4331</name>
</gene>
<evidence type="ECO:0000313" key="3">
    <source>
        <dbReference type="Proteomes" id="UP000008332"/>
    </source>
</evidence>
<dbReference type="InterPro" id="IPR010718">
    <property type="entry name" value="DUF1294"/>
</dbReference>
<name>Q21QC8_ALBFT</name>
<reference evidence="3" key="1">
    <citation type="submission" date="2006-02" db="EMBL/GenBank/DDBJ databases">
        <title>Complete sequence of plasmid 1 of Rhodoferax ferrireducens DSM 15236.</title>
        <authorList>
            <person name="Copeland A."/>
            <person name="Lucas S."/>
            <person name="Lapidus A."/>
            <person name="Barry K."/>
            <person name="Detter J.C."/>
            <person name="Glavina del Rio T."/>
            <person name="Hammon N."/>
            <person name="Israni S."/>
            <person name="Pitluck S."/>
            <person name="Brettin T."/>
            <person name="Bruce D."/>
            <person name="Han C."/>
            <person name="Tapia R."/>
            <person name="Gilna P."/>
            <person name="Kiss H."/>
            <person name="Schmutz J."/>
            <person name="Larimer F."/>
            <person name="Land M."/>
            <person name="Kyrpides N."/>
            <person name="Ivanova N."/>
            <person name="Richardson P."/>
        </authorList>
    </citation>
    <scope>NUCLEOTIDE SEQUENCE [LARGE SCALE GENOMIC DNA]</scope>
    <source>
        <strain evidence="3">ATCC BAA-621 / DSM 15236 / T118</strain>
        <plasmid evidence="3">Plasmid pDSM15236</plasmid>
    </source>
</reference>
<dbReference type="PIRSF" id="PIRSF002599">
    <property type="entry name" value="Cold_shock_A"/>
    <property type="match status" value="1"/>
</dbReference>
<dbReference type="GO" id="GO:0003676">
    <property type="term" value="F:nucleic acid binding"/>
    <property type="evidence" value="ECO:0007669"/>
    <property type="project" value="InterPro"/>
</dbReference>
<dbReference type="EMBL" id="CP000268">
    <property type="protein sequence ID" value="ABD72017.1"/>
    <property type="molecule type" value="Genomic_DNA"/>
</dbReference>
<geneLocation type="plasmid" evidence="3">
    <name>pDSM15236</name>
</geneLocation>
<sequence length="98" mass="10627" precursor="true">MANGAGSVLTLIAWYVLASLITLGVYAKDKRAAQAGQWRTPESTLHLLSLAGGWPGALVALRFLRHKTKKQAFQWVLGLTVFANMGALLWLLTGFDSV</sequence>
<evidence type="ECO:0008006" key="4">
    <source>
        <dbReference type="Google" id="ProtNLM"/>
    </source>
</evidence>
<dbReference type="KEGG" id="rfr:Rfer_4331"/>
<proteinExistence type="predicted"/>
<dbReference type="Pfam" id="PF06961">
    <property type="entry name" value="DUF1294"/>
    <property type="match status" value="1"/>
</dbReference>
<dbReference type="AlphaFoldDB" id="Q21QC8"/>
<keyword evidence="1" id="KW-1133">Transmembrane helix</keyword>
<organism evidence="2 3">
    <name type="scientific">Albidiferax ferrireducens (strain ATCC BAA-621 / DSM 15236 / T118)</name>
    <name type="common">Rhodoferax ferrireducens</name>
    <dbReference type="NCBI Taxonomy" id="338969"/>
    <lineage>
        <taxon>Bacteria</taxon>
        <taxon>Pseudomonadati</taxon>
        <taxon>Pseudomonadota</taxon>
        <taxon>Betaproteobacteria</taxon>
        <taxon>Burkholderiales</taxon>
        <taxon>Comamonadaceae</taxon>
        <taxon>Rhodoferax</taxon>
    </lineage>
</organism>
<evidence type="ECO:0000313" key="2">
    <source>
        <dbReference type="EMBL" id="ABD72017.1"/>
    </source>
</evidence>
<protein>
    <recommendedName>
        <fullName evidence="4">DUF1294 domain-containing protein</fullName>
    </recommendedName>
</protein>
<keyword evidence="2" id="KW-0614">Plasmid</keyword>
<feature type="transmembrane region" description="Helical" evidence="1">
    <location>
        <begin position="76"/>
        <end position="95"/>
    </location>
</feature>
<dbReference type="OrthoDB" id="72963at2"/>
<evidence type="ECO:0000256" key="1">
    <source>
        <dbReference type="SAM" id="Phobius"/>
    </source>
</evidence>
<dbReference type="Proteomes" id="UP000008332">
    <property type="component" value="Plasmid unnamed1"/>
</dbReference>
<dbReference type="RefSeq" id="WP_011458722.1">
    <property type="nucleotide sequence ID" value="NC_007901.1"/>
</dbReference>
<dbReference type="InterPro" id="IPR012156">
    <property type="entry name" value="Cold_shock_CspA"/>
</dbReference>
<dbReference type="HOGENOM" id="CLU_091970_2_1_4"/>
<dbReference type="eggNOG" id="COG3326">
    <property type="taxonomic scope" value="Bacteria"/>
</dbReference>